<name>A0A6S7E705_9BURK</name>
<accession>A0A6S7E705</accession>
<dbReference type="EMBL" id="CADILG010000032">
    <property type="protein sequence ID" value="CAB3896367.1"/>
    <property type="molecule type" value="Genomic_DNA"/>
</dbReference>
<feature type="domain" description="GAF" evidence="1">
    <location>
        <begin position="69"/>
        <end position="163"/>
    </location>
</feature>
<proteinExistence type="predicted"/>
<sequence length="193" mass="20987">MGFMPKMGTSRIAPDGPMTAVSISSESSLQAVACGLALDGQPGAGLRALGQALQQRIGYRLFTVLVLDWEAGLNRRYYSSQPAAYPAGGSKPMRQDSEFFATVVQQGEARLCMDRDDCERAFPDHELIASLGCASAVNVPVRWNGRTLGSLNLLHQAGWYRRDMLAELGWYAALAIPVVQDIIRTSQNHKGKS</sequence>
<organism evidence="2 3">
    <name type="scientific">Achromobacter anxifer</name>
    <dbReference type="NCBI Taxonomy" id="1287737"/>
    <lineage>
        <taxon>Bacteria</taxon>
        <taxon>Pseudomonadati</taxon>
        <taxon>Pseudomonadota</taxon>
        <taxon>Betaproteobacteria</taxon>
        <taxon>Burkholderiales</taxon>
        <taxon>Alcaligenaceae</taxon>
        <taxon>Achromobacter</taxon>
    </lineage>
</organism>
<gene>
    <name evidence="2" type="ORF">LMG26858_03998</name>
</gene>
<dbReference type="SUPFAM" id="SSF55781">
    <property type="entry name" value="GAF domain-like"/>
    <property type="match status" value="1"/>
</dbReference>
<protein>
    <recommendedName>
        <fullName evidence="1">GAF domain-containing protein</fullName>
    </recommendedName>
</protein>
<dbReference type="Gene3D" id="3.30.450.40">
    <property type="match status" value="1"/>
</dbReference>
<dbReference type="InterPro" id="IPR029016">
    <property type="entry name" value="GAF-like_dom_sf"/>
</dbReference>
<dbReference type="Pfam" id="PF01590">
    <property type="entry name" value="GAF"/>
    <property type="match status" value="1"/>
</dbReference>
<evidence type="ECO:0000313" key="2">
    <source>
        <dbReference type="EMBL" id="CAB3896367.1"/>
    </source>
</evidence>
<keyword evidence="3" id="KW-1185">Reference proteome</keyword>
<dbReference type="InterPro" id="IPR003018">
    <property type="entry name" value="GAF"/>
</dbReference>
<evidence type="ECO:0000259" key="1">
    <source>
        <dbReference type="Pfam" id="PF01590"/>
    </source>
</evidence>
<dbReference type="AlphaFoldDB" id="A0A6S7E705"/>
<evidence type="ECO:0000313" key="3">
    <source>
        <dbReference type="Proteomes" id="UP000494117"/>
    </source>
</evidence>
<reference evidence="2 3" key="1">
    <citation type="submission" date="2020-04" db="EMBL/GenBank/DDBJ databases">
        <authorList>
            <person name="De Canck E."/>
        </authorList>
    </citation>
    <scope>NUCLEOTIDE SEQUENCE [LARGE SCALE GENOMIC DNA]</scope>
    <source>
        <strain evidence="2 3">LMG 26858</strain>
    </source>
</reference>
<dbReference type="Proteomes" id="UP000494117">
    <property type="component" value="Unassembled WGS sequence"/>
</dbReference>